<proteinExistence type="predicted"/>
<dbReference type="InterPro" id="IPR049511">
    <property type="entry name" value="PGH-like_rpt"/>
</dbReference>
<dbReference type="InterPro" id="IPR011055">
    <property type="entry name" value="Dup_hybrid_motif"/>
</dbReference>
<dbReference type="CDD" id="cd12797">
    <property type="entry name" value="M23_peptidase"/>
    <property type="match status" value="1"/>
</dbReference>
<dbReference type="InterPro" id="IPR050570">
    <property type="entry name" value="Cell_wall_metabolism_enzyme"/>
</dbReference>
<dbReference type="SUPFAM" id="SSF51261">
    <property type="entry name" value="Duplicated hybrid motif"/>
    <property type="match status" value="2"/>
</dbReference>
<evidence type="ECO:0000256" key="1">
    <source>
        <dbReference type="SAM" id="SignalP"/>
    </source>
</evidence>
<evidence type="ECO:0000313" key="2">
    <source>
        <dbReference type="EMBL" id="QSQ26082.1"/>
    </source>
</evidence>
<dbReference type="PANTHER" id="PTHR21666">
    <property type="entry name" value="PEPTIDASE-RELATED"/>
    <property type="match status" value="1"/>
</dbReference>
<accession>A0ABX7P6Q4</accession>
<evidence type="ECO:0000313" key="3">
    <source>
        <dbReference type="Proteomes" id="UP000662747"/>
    </source>
</evidence>
<dbReference type="RefSeq" id="WP_206727632.1">
    <property type="nucleotide sequence ID" value="NZ_CP071090.1"/>
</dbReference>
<name>A0ABX7P6Q4_9BACT</name>
<evidence type="ECO:0008006" key="4">
    <source>
        <dbReference type="Google" id="ProtNLM"/>
    </source>
</evidence>
<keyword evidence="3" id="KW-1185">Reference proteome</keyword>
<sequence length="573" mass="63046">MKSHFLARAVSGLVALSTLAPSLVHAACDIDSAAQSAPALTSTNWYHRIDGAGNVAASHPDGYYQISSASMVNRGTWLDATVPHMPIYKPFRESTVTVGTGWMYGANSRHNAVDYGNAGNSFRVDAVADGTVLWVGYMPSPGNVVIIEHTAKDGSRFRTIYHHLRDGRDEDIARARLTKTYYEKGNGAGSFATADAAWKNYQAQADADGQLLTNGATAAQITAIESRWGTNSQGILVSEGQTVKAGQQIGMAGLTGAHGMNSSITNTHLHIMFARPAEHWVGGMKQNLWTFFDPYGLYALSASCYQTEYPSGQGGQADQHTTHYAPFFQDFAGVDSGKFQQGFNYFASFGWFPSTLATESSGWTWKMGGSFQYNPSAPVTRTFRTFAQHQSDADTWYPLGWRPDKVVGMTAPDEARFTAIYAPITTGYIARHKMTPSWFGTQVGDNYNAGYLMTDASAYLDAGQLFFTGTWVKQPGVTAQYAYHSMTETDLWNTDDTMKASGFKMVLVQKYSHPGLGDRYLALWHVTSKTLVPFLNLTPDQFRSYRDLYAGLFNYRVRHVSAYGGKYAVIFEK</sequence>
<gene>
    <name evidence="2" type="ORF">JY651_14640</name>
</gene>
<feature type="signal peptide" evidence="1">
    <location>
        <begin position="1"/>
        <end position="26"/>
    </location>
</feature>
<dbReference type="Pfam" id="PF17660">
    <property type="entry name" value="BTRD1"/>
    <property type="match status" value="4"/>
</dbReference>
<dbReference type="Proteomes" id="UP000662747">
    <property type="component" value="Chromosome"/>
</dbReference>
<organism evidence="2 3">
    <name type="scientific">Pyxidicoccus parkwayensis</name>
    <dbReference type="NCBI Taxonomy" id="2813578"/>
    <lineage>
        <taxon>Bacteria</taxon>
        <taxon>Pseudomonadati</taxon>
        <taxon>Myxococcota</taxon>
        <taxon>Myxococcia</taxon>
        <taxon>Myxococcales</taxon>
        <taxon>Cystobacterineae</taxon>
        <taxon>Myxococcaceae</taxon>
        <taxon>Pyxidicoccus</taxon>
    </lineage>
</organism>
<keyword evidence="1" id="KW-0732">Signal</keyword>
<dbReference type="PANTHER" id="PTHR21666:SF270">
    <property type="entry name" value="MUREIN HYDROLASE ACTIVATOR ENVC"/>
    <property type="match status" value="1"/>
</dbReference>
<feature type="chain" id="PRO_5047467090" description="Peptidase M23 domain-containing protein" evidence="1">
    <location>
        <begin position="27"/>
        <end position="573"/>
    </location>
</feature>
<dbReference type="EMBL" id="CP071090">
    <property type="protein sequence ID" value="QSQ26082.1"/>
    <property type="molecule type" value="Genomic_DNA"/>
</dbReference>
<reference evidence="2 3" key="1">
    <citation type="submission" date="2021-02" db="EMBL/GenBank/DDBJ databases">
        <title>De Novo genome assembly of isolated myxobacteria.</title>
        <authorList>
            <person name="Stevens D.C."/>
        </authorList>
    </citation>
    <scope>NUCLEOTIDE SEQUENCE [LARGE SCALE GENOMIC DNA]</scope>
    <source>
        <strain evidence="3">SCPEA02</strain>
    </source>
</reference>
<dbReference type="Gene3D" id="2.70.70.10">
    <property type="entry name" value="Glucose Permease (Domain IIA)"/>
    <property type="match status" value="2"/>
</dbReference>
<protein>
    <recommendedName>
        <fullName evidence="4">Peptidase M23 domain-containing protein</fullName>
    </recommendedName>
</protein>